<feature type="transmembrane region" description="Helical" evidence="3">
    <location>
        <begin position="35"/>
        <end position="56"/>
    </location>
</feature>
<reference evidence="5 6" key="1">
    <citation type="submission" date="2019-04" db="EMBL/GenBank/DDBJ databases">
        <title>High contiguity whole genome sequence and gene annotation resource for two Venturia nashicola isolates.</title>
        <authorList>
            <person name="Prokchorchik M."/>
            <person name="Won K."/>
            <person name="Lee Y."/>
            <person name="Choi E.D."/>
            <person name="Segonzac C."/>
            <person name="Sohn K.H."/>
        </authorList>
    </citation>
    <scope>NUCLEOTIDE SEQUENCE [LARGE SCALE GENOMIC DNA]</scope>
    <source>
        <strain evidence="5 6">PRI2</strain>
    </source>
</reference>
<sequence>MPSPPCNLRINRPTPTTVSFTVSTRPPLTTLTSRLIHYTAVASRIIIAASIILILATKWCLWSTKEGWNHLPAWLSQSLPGQGAKFVAENAMAMYLVPVSMAVLWLCARRGYTEESLLILRTLGIQTTTSSPTYLSTATTRFIPTTSIQDIFIHEAFKGFEVRFYLAIVVEGEQDVVVVFPTLLPPLSILEQVWRGARSCLYEPKA</sequence>
<dbReference type="AlphaFoldDB" id="A0A4Z1PKH5"/>
<dbReference type="OrthoDB" id="6256716at2759"/>
<evidence type="ECO:0000313" key="5">
    <source>
        <dbReference type="EMBL" id="TID26361.1"/>
    </source>
</evidence>
<keyword evidence="3" id="KW-1133">Transmembrane helix</keyword>
<comment type="caution">
    <text evidence="5">The sequence shown here is derived from an EMBL/GenBank/DDBJ whole genome shotgun (WGS) entry which is preliminary data.</text>
</comment>
<evidence type="ECO:0000256" key="2">
    <source>
        <dbReference type="ARBA" id="ARBA00009610"/>
    </source>
</evidence>
<protein>
    <recommendedName>
        <fullName evidence="4">Phosphatidylinositol N-acetylglucosaminyltransferase subunit H conserved domain-containing protein</fullName>
    </recommendedName>
</protein>
<name>A0A4Z1PKH5_9PEZI</name>
<evidence type="ECO:0000313" key="6">
    <source>
        <dbReference type="Proteomes" id="UP000298493"/>
    </source>
</evidence>
<dbReference type="GO" id="GO:0000506">
    <property type="term" value="C:glycosylphosphatidylinositol-N-acetylglucosaminyltransferase (GPI-GnT) complex"/>
    <property type="evidence" value="ECO:0007669"/>
    <property type="project" value="InterPro"/>
</dbReference>
<keyword evidence="3" id="KW-0472">Membrane</keyword>
<dbReference type="PANTHER" id="PTHR15231">
    <property type="entry name" value="PHOSPHATIDYLINOSITOL N-ACETYLGLUCOSAMINYLTRANSFERASE SUBUNIT H"/>
    <property type="match status" value="1"/>
</dbReference>
<dbReference type="UniPathway" id="UPA00196"/>
<evidence type="ECO:0000256" key="3">
    <source>
        <dbReference type="SAM" id="Phobius"/>
    </source>
</evidence>
<dbReference type="InterPro" id="IPR044215">
    <property type="entry name" value="PIG-H"/>
</dbReference>
<dbReference type="STRING" id="86259.A0A4Z1PKH5"/>
<keyword evidence="6" id="KW-1185">Reference proteome</keyword>
<comment type="pathway">
    <text evidence="1">Glycolipid biosynthesis; glycosylphosphatidylinositol-anchor biosynthesis.</text>
</comment>
<evidence type="ECO:0000259" key="4">
    <source>
        <dbReference type="Pfam" id="PF10181"/>
    </source>
</evidence>
<organism evidence="5 6">
    <name type="scientific">Venturia nashicola</name>
    <dbReference type="NCBI Taxonomy" id="86259"/>
    <lineage>
        <taxon>Eukaryota</taxon>
        <taxon>Fungi</taxon>
        <taxon>Dikarya</taxon>
        <taxon>Ascomycota</taxon>
        <taxon>Pezizomycotina</taxon>
        <taxon>Dothideomycetes</taxon>
        <taxon>Pleosporomycetidae</taxon>
        <taxon>Venturiales</taxon>
        <taxon>Venturiaceae</taxon>
        <taxon>Venturia</taxon>
    </lineage>
</organism>
<dbReference type="GO" id="GO:0006506">
    <property type="term" value="P:GPI anchor biosynthetic process"/>
    <property type="evidence" value="ECO:0007669"/>
    <property type="project" value="UniProtKB-UniPathway"/>
</dbReference>
<gene>
    <name evidence="5" type="ORF">E6O75_ATG00854</name>
</gene>
<dbReference type="PANTHER" id="PTHR15231:SF1">
    <property type="entry name" value="PHOSPHATIDYLINOSITOL N-ACETYLGLUCOSAMINYLTRANSFERASE SUBUNIT H"/>
    <property type="match status" value="1"/>
</dbReference>
<evidence type="ECO:0000256" key="1">
    <source>
        <dbReference type="ARBA" id="ARBA00004687"/>
    </source>
</evidence>
<proteinExistence type="inferred from homology"/>
<accession>A0A4Z1PKH5</accession>
<keyword evidence="3" id="KW-0812">Transmembrane</keyword>
<dbReference type="Pfam" id="PF10181">
    <property type="entry name" value="PIG-H"/>
    <property type="match status" value="1"/>
</dbReference>
<feature type="domain" description="Phosphatidylinositol N-acetylglucosaminyltransferase subunit H conserved" evidence="4">
    <location>
        <begin position="116"/>
        <end position="181"/>
    </location>
</feature>
<dbReference type="InterPro" id="IPR019328">
    <property type="entry name" value="PIGH-H_dom"/>
</dbReference>
<comment type="similarity">
    <text evidence="2">Belongs to the PIGH family.</text>
</comment>
<dbReference type="Proteomes" id="UP000298493">
    <property type="component" value="Unassembled WGS sequence"/>
</dbReference>
<dbReference type="EMBL" id="SNSC02000002">
    <property type="protein sequence ID" value="TID26361.1"/>
    <property type="molecule type" value="Genomic_DNA"/>
</dbReference>